<dbReference type="GO" id="GO:0043495">
    <property type="term" value="F:protein-membrane adaptor activity"/>
    <property type="evidence" value="ECO:0007669"/>
    <property type="project" value="TreeGrafter"/>
</dbReference>
<name>A0A914BDE9_PATMI</name>
<feature type="compositionally biased region" description="Polar residues" evidence="12">
    <location>
        <begin position="563"/>
        <end position="590"/>
    </location>
</feature>
<evidence type="ECO:0000256" key="9">
    <source>
        <dbReference type="ARBA" id="ARBA00023136"/>
    </source>
</evidence>
<dbReference type="EnsemblMetazoa" id="XM_038218156.1">
    <property type="protein sequence ID" value="XP_038074084.1"/>
    <property type="gene ID" value="LOC119742125"/>
</dbReference>
<feature type="region of interest" description="Disordered" evidence="12">
    <location>
        <begin position="472"/>
        <end position="535"/>
    </location>
</feature>
<feature type="region of interest" description="Disordered" evidence="12">
    <location>
        <begin position="274"/>
        <end position="307"/>
    </location>
</feature>
<feature type="compositionally biased region" description="Polar residues" evidence="12">
    <location>
        <begin position="506"/>
        <end position="518"/>
    </location>
</feature>
<evidence type="ECO:0000256" key="10">
    <source>
        <dbReference type="ARBA" id="ARBA00024479"/>
    </source>
</evidence>
<keyword evidence="6" id="KW-0256">Endoplasmic reticulum</keyword>
<accession>A0A914BDE9</accession>
<feature type="region of interest" description="Disordered" evidence="12">
    <location>
        <begin position="1862"/>
        <end position="1900"/>
    </location>
</feature>
<feature type="region of interest" description="Disordered" evidence="12">
    <location>
        <begin position="557"/>
        <end position="590"/>
    </location>
</feature>
<evidence type="ECO:0000256" key="3">
    <source>
        <dbReference type="ARBA" id="ARBA00009714"/>
    </source>
</evidence>
<protein>
    <recommendedName>
        <fullName evidence="4">Autophagy-related protein 2</fullName>
    </recommendedName>
</protein>
<dbReference type="GO" id="GO:0005789">
    <property type="term" value="C:endoplasmic reticulum membrane"/>
    <property type="evidence" value="ECO:0007669"/>
    <property type="project" value="UniProtKB-SubCell"/>
</dbReference>
<feature type="compositionally biased region" description="Basic and acidic residues" evidence="12">
    <location>
        <begin position="2173"/>
        <end position="2188"/>
    </location>
</feature>
<dbReference type="GO" id="GO:0000045">
    <property type="term" value="P:autophagosome assembly"/>
    <property type="evidence" value="ECO:0007669"/>
    <property type="project" value="TreeGrafter"/>
</dbReference>
<keyword evidence="14" id="KW-1185">Reference proteome</keyword>
<dbReference type="GO" id="GO:0061908">
    <property type="term" value="C:phagophore"/>
    <property type="evidence" value="ECO:0007669"/>
    <property type="project" value="TreeGrafter"/>
</dbReference>
<feature type="compositionally biased region" description="Low complexity" evidence="12">
    <location>
        <begin position="472"/>
        <end position="491"/>
    </location>
</feature>
<dbReference type="GO" id="GO:0061723">
    <property type="term" value="P:glycophagy"/>
    <property type="evidence" value="ECO:0007669"/>
    <property type="project" value="TreeGrafter"/>
</dbReference>
<reference evidence="13" key="1">
    <citation type="submission" date="2022-11" db="UniProtKB">
        <authorList>
            <consortium name="EnsemblMetazoa"/>
        </authorList>
    </citation>
    <scope>IDENTIFICATION</scope>
</reference>
<feature type="compositionally biased region" description="Low complexity" evidence="12">
    <location>
        <begin position="1834"/>
        <end position="1846"/>
    </location>
</feature>
<dbReference type="PANTHER" id="PTHR13190:SF1">
    <property type="entry name" value="AUTOPHAGY-RELATED 2, ISOFORM A"/>
    <property type="match status" value="1"/>
</dbReference>
<keyword evidence="7" id="KW-0072">Autophagy</keyword>
<dbReference type="GO" id="GO:0006869">
    <property type="term" value="P:lipid transport"/>
    <property type="evidence" value="ECO:0007669"/>
    <property type="project" value="UniProtKB-KW"/>
</dbReference>
<dbReference type="GO" id="GO:0061709">
    <property type="term" value="P:reticulophagy"/>
    <property type="evidence" value="ECO:0007669"/>
    <property type="project" value="TreeGrafter"/>
</dbReference>
<comment type="catalytic activity">
    <reaction evidence="10">
        <text>a 1,2-diacyl-sn-glycero-3-phospho-L-serine(in) = a 1,2-diacyl-sn-glycero-3-phospho-L-serine(out)</text>
        <dbReference type="Rhea" id="RHEA:38663"/>
        <dbReference type="ChEBI" id="CHEBI:57262"/>
    </reaction>
</comment>
<evidence type="ECO:0000256" key="5">
    <source>
        <dbReference type="ARBA" id="ARBA00022448"/>
    </source>
</evidence>
<evidence type="ECO:0000313" key="14">
    <source>
        <dbReference type="Proteomes" id="UP000887568"/>
    </source>
</evidence>
<feature type="region of interest" description="Disordered" evidence="12">
    <location>
        <begin position="1411"/>
        <end position="1456"/>
    </location>
</feature>
<organism evidence="13 14">
    <name type="scientific">Patiria miniata</name>
    <name type="common">Bat star</name>
    <name type="synonym">Asterina miniata</name>
    <dbReference type="NCBI Taxonomy" id="46514"/>
    <lineage>
        <taxon>Eukaryota</taxon>
        <taxon>Metazoa</taxon>
        <taxon>Echinodermata</taxon>
        <taxon>Eleutherozoa</taxon>
        <taxon>Asterozoa</taxon>
        <taxon>Asteroidea</taxon>
        <taxon>Valvatacea</taxon>
        <taxon>Valvatida</taxon>
        <taxon>Asterinidae</taxon>
        <taxon>Patiria</taxon>
    </lineage>
</organism>
<evidence type="ECO:0000313" key="13">
    <source>
        <dbReference type="EnsemblMetazoa" id="XP_038074084.1"/>
    </source>
</evidence>
<dbReference type="Proteomes" id="UP000887568">
    <property type="component" value="Unplaced"/>
</dbReference>
<keyword evidence="9" id="KW-0472">Membrane</keyword>
<evidence type="ECO:0000256" key="8">
    <source>
        <dbReference type="ARBA" id="ARBA00023055"/>
    </source>
</evidence>
<comment type="similarity">
    <text evidence="3">Belongs to the ATG2 family.</text>
</comment>
<dbReference type="OrthoDB" id="18982at2759"/>
<feature type="compositionally biased region" description="Polar residues" evidence="12">
    <location>
        <begin position="1635"/>
        <end position="1650"/>
    </location>
</feature>
<dbReference type="GO" id="GO:0034045">
    <property type="term" value="C:phagophore assembly site membrane"/>
    <property type="evidence" value="ECO:0007669"/>
    <property type="project" value="UniProtKB-SubCell"/>
</dbReference>
<dbReference type="GO" id="GO:0034727">
    <property type="term" value="P:piecemeal microautophagy of the nucleus"/>
    <property type="evidence" value="ECO:0007669"/>
    <property type="project" value="TreeGrafter"/>
</dbReference>
<dbReference type="GO" id="GO:0032266">
    <property type="term" value="F:phosphatidylinositol-3-phosphate binding"/>
    <property type="evidence" value="ECO:0007669"/>
    <property type="project" value="TreeGrafter"/>
</dbReference>
<proteinExistence type="inferred from homology"/>
<dbReference type="Pfam" id="PF13329">
    <property type="entry name" value="ATG2_CAD"/>
    <property type="match status" value="2"/>
</dbReference>
<evidence type="ECO:0000256" key="11">
    <source>
        <dbReference type="ARBA" id="ARBA00024615"/>
    </source>
</evidence>
<dbReference type="GO" id="GO:0000422">
    <property type="term" value="P:autophagy of mitochondrion"/>
    <property type="evidence" value="ECO:0007669"/>
    <property type="project" value="TreeGrafter"/>
</dbReference>
<dbReference type="PANTHER" id="PTHR13190">
    <property type="entry name" value="AUTOPHAGY-RELATED 2, ISOFORM A"/>
    <property type="match status" value="1"/>
</dbReference>
<feature type="region of interest" description="Disordered" evidence="12">
    <location>
        <begin position="1635"/>
        <end position="1675"/>
    </location>
</feature>
<feature type="compositionally biased region" description="Low complexity" evidence="12">
    <location>
        <begin position="1421"/>
        <end position="1435"/>
    </location>
</feature>
<dbReference type="InterPro" id="IPR026849">
    <property type="entry name" value="ATG2"/>
</dbReference>
<evidence type="ECO:0000256" key="7">
    <source>
        <dbReference type="ARBA" id="ARBA00023006"/>
    </source>
</evidence>
<feature type="region of interest" description="Disordered" evidence="12">
    <location>
        <begin position="2163"/>
        <end position="2188"/>
    </location>
</feature>
<comment type="catalytic activity">
    <reaction evidence="11">
        <text>a 1,2-diacyl-sn-glycero-3-phosphoethanolamine(in) = a 1,2-diacyl-sn-glycero-3-phosphoethanolamine(out)</text>
        <dbReference type="Rhea" id="RHEA:38895"/>
        <dbReference type="ChEBI" id="CHEBI:64612"/>
    </reaction>
</comment>
<dbReference type="GeneID" id="119742125"/>
<dbReference type="OMA" id="VDNHFCL"/>
<keyword evidence="5" id="KW-0813">Transport</keyword>
<keyword evidence="8" id="KW-0445">Lipid transport</keyword>
<evidence type="ECO:0000256" key="12">
    <source>
        <dbReference type="SAM" id="MobiDB-lite"/>
    </source>
</evidence>
<dbReference type="RefSeq" id="XP_038074084.1">
    <property type="nucleotide sequence ID" value="XM_038218156.1"/>
</dbReference>
<sequence length="2188" mass="243724">MPWYFPWPDYIKKKACRYLLQHYVGSFLEEKLTLDQLSVDLYSGTGTVKDVKLDVWALNELLESVAAPIEMRDGTVGSISVEIPWSALLTANSKVEIKGLKLTFQPKYRLNTEANGSASSSMMDSMWSNMSMSSSIQLAQECLKRDSSETDLDAATASASSSSQPFEGPELLAQMIESVLTRVEMTLIDTVIRLEHVPHGCRSGIALELHIERLRYFDEGAHGSSVDPSQVPRFEPAAVAHKNFQMMGVTVHCEEFPEDQRHLARASSIDVTGTTPDAFPSLAHSPEMPPQHTRIDRGGGEEGEGGGGRTSMELLGSCIVGECAGKQDVRVKVKQQEHIAGPKAEVETYLGSINLFLAPRQVHLLLELFSGFLSPATSDVTSTRGSQPNKLMQPEDYQRIESELQEQLIRERQQRQEDRLRRESWGLKEEEEQEGLDMFTMQSFMEDDELFFSMTGSLMSMSHTGTLEDMESSFTSTLSSSSTDTSRTGSSFPRVMYGNTMYRGPSLTSFGSAVPKTTQPKRSRSKKGLREQLEDPTAELTRYKLRFSSLSLTVLHNDPARTPLNTSPTGSSYHQSPLKTGRGTQQGQQDALQEKAEYFFHILGKQGYGKKDQGEWKERFARACPYDHLRLTAAPVTLDCDRKSAPNVTAVTADLSFGTLELYECLFDRPRSGSTGSFGHDRFVNDLPSCQHIEILSFKEEDGIENEYVAVKPSLGIRLKSIQRSSSQGSQRRIVHKPKSEVTVDLGHLACELDVTIVDRLYTLLHPHPVGLSNTPMGNGGYRSLYGGAVNLNKQALFNQALEDTPSGLDQLLDLRVSCPVAHIAFRFPIPDLREMSDCVWWKRSLRDEILHLELLETEFRTVLGDGKPYQTLLLQCRELQTSLQLGPQESPISFLRVHHGNLDTNSAERDFDLPKLVLKLYPRSETSVFEDAADSDTSPPVHSWEGACHFEKPEASPFSSKRVMYDSEQMVMPGDQEEMREFSEKAISSARIVVELVVPSVNIMLPGKDFVELLYNRFGYDVLLWQPAAPTPRDCNDGYASVGLPRLDLAGHLAGAGMQERFTMCQSGLYVDSDSDTEEDSGGFYSALRQKSTHQTQTGNSQSFLALSLTINHGKLTMCTPLKESSLHGETMLEIEDGSLFTVTDYKGNANMSYLCLQANRIALYHNGQVEAPIPKGPLPHATWAPPDHLKCCIYLSDSGVPSKLSGGVGTGADSHHMVALAMKMFFNPETNIKNMECAVGIRGATLRHYMTKPEHSWLVQLSDFFDVVDEEVLGYAMPSVVTEFHAHFWGCGIDYRPLHLPLRTYLMAETLSISSNLVYEAKESLLRFLVDDAAVFLSDQCKERSVDIRSNYVCVLDLGMLEISLRMSTDKDKNPKIDLKVSNNMVHLRTCADSCTALARLILYLANDGDHQSPPRPTSSQQWSDYQQQPQQQIDRDDEEQFEMNGQPISDSPIGCGNHLDQMQQLMDEAMRDVRSGMSPPAEEGTPINIACTLRRDGDLFLFPNEDQADDEDITEDASLQHHHGNSMNGLSEPISGHFEMTAEDEVEGFFNDEEFCVLDDPGMGVLRHQGEPEVKCFDDNPVSIKEDHFTRPLGRGDQLNAPVHFPTPVGKYTLQEMTVVWHIYGGNDFGPASQQKLSVPDVQSSSPVRPGTPDRTSGSPASRKPKQQQSYQQLSWYERGGPGRDHSTLMELQLNKVRFQHAQYPDDSQQRSRQILLISDIEVRDRLANSQINKFMYLYSSEGRPRRTRANMVLVKALHIRPDPDLAAEECCLRISLQPLRLNIDQDSLFFLHDFFSKVSSDAGKVPVPETKEHLHHYATSPAKPRPTPTAAPTTTPASRPRSLSPVSIEQLLADGMEEGERDMDDWRGYGDDSMDDFDQRELEPESPPETHNAPSLVVTEGNTKGASTPIFFRSFVFSPDVPIKLDYEGKRVDMEQGTLMGLLIGLGQLNHSELTLKRLHNRHGLLGVDKLILFAVNEWAMDIKKTQLPSLLGGVGPMHSLVQLVQGVVDLVRLPVEQYRKDGRLMRGFQRGASSFGTSTAMAAVELTNRMVRILQAAAETAYDMVSPGPSVSSRAITYGPFGQSRLARQPTDFREGMANAFNVVREGLEDAAIAIVKVAKEEHEHKGVSGAVGGILRQIPPTVIKPLILASEATSSVLGGMRNQMQPDARREDSEKWRSEKNK</sequence>
<comment type="subcellular location">
    <subcellularLocation>
        <location evidence="1">Endoplasmic reticulum membrane</location>
        <topology evidence="1">Peripheral membrane protein</topology>
    </subcellularLocation>
    <subcellularLocation>
        <location evidence="2">Preautophagosomal structure membrane</location>
        <topology evidence="2">Peripheral membrane protein</topology>
    </subcellularLocation>
</comment>
<feature type="region of interest" description="Disordered" evidence="12">
    <location>
        <begin position="1820"/>
        <end position="1850"/>
    </location>
</feature>
<evidence type="ECO:0000256" key="2">
    <source>
        <dbReference type="ARBA" id="ARBA00004623"/>
    </source>
</evidence>
<evidence type="ECO:0000256" key="4">
    <source>
        <dbReference type="ARBA" id="ARBA00018070"/>
    </source>
</evidence>
<evidence type="ECO:0000256" key="1">
    <source>
        <dbReference type="ARBA" id="ARBA00004406"/>
    </source>
</evidence>
<evidence type="ECO:0000256" key="6">
    <source>
        <dbReference type="ARBA" id="ARBA00022824"/>
    </source>
</evidence>